<dbReference type="Pfam" id="PF03466">
    <property type="entry name" value="LysR_substrate"/>
    <property type="match status" value="1"/>
</dbReference>
<evidence type="ECO:0000256" key="4">
    <source>
        <dbReference type="ARBA" id="ARBA00023163"/>
    </source>
</evidence>
<reference evidence="6" key="1">
    <citation type="submission" date="2022-12" db="EMBL/GenBank/DDBJ databases">
        <title>Bacterial isolates from different developmental stages of Nematostella vectensis.</title>
        <authorList>
            <person name="Fraune S."/>
        </authorList>
    </citation>
    <scope>NUCLEOTIDE SEQUENCE</scope>
    <source>
        <strain evidence="6">G21630-S1</strain>
    </source>
</reference>
<evidence type="ECO:0000256" key="2">
    <source>
        <dbReference type="ARBA" id="ARBA00023015"/>
    </source>
</evidence>
<dbReference type="InterPro" id="IPR036388">
    <property type="entry name" value="WH-like_DNA-bd_sf"/>
</dbReference>
<dbReference type="Proteomes" id="UP001069802">
    <property type="component" value="Unassembled WGS sequence"/>
</dbReference>
<accession>A0ABT4LLX6</accession>
<protein>
    <submittedName>
        <fullName evidence="6">LysR family transcriptional regulator</fullName>
    </submittedName>
</protein>
<dbReference type="InterPro" id="IPR036390">
    <property type="entry name" value="WH_DNA-bd_sf"/>
</dbReference>
<sequence length="295" mass="32964">MRQNLDRMLVFAAVVEAGSFTEAALNLGLSKSVVSHHISKLESELGTKLLNRTTRNLSLTEAGEHFYLRCREVSKIARVAVEEVQNLSTTIHGPIVITIPHALLSHSVGVKLMEFFERYPLLEPTVINDDLRRELIEEQIDLAITVGTLPDSSFKSLRVGTLTEALFASPQYLEKNPVLDNPPEYIANQWEGTVILQSYERADGTRRVFQAIATRKANNIVTVQNMAKAGLGLARLPLHMVEQDVSEGQLVRLFPDDIPITSAIRIQHAYGRQMPKKIRACIDYLGRIPLTETAE</sequence>
<keyword evidence="4" id="KW-0804">Transcription</keyword>
<keyword evidence="2" id="KW-0805">Transcription regulation</keyword>
<dbReference type="SUPFAM" id="SSF46785">
    <property type="entry name" value="Winged helix' DNA-binding domain"/>
    <property type="match status" value="1"/>
</dbReference>
<feature type="domain" description="HTH lysR-type" evidence="5">
    <location>
        <begin position="1"/>
        <end position="60"/>
    </location>
</feature>
<comment type="caution">
    <text evidence="6">The sequence shown here is derived from an EMBL/GenBank/DDBJ whole genome shotgun (WGS) entry which is preliminary data.</text>
</comment>
<dbReference type="Pfam" id="PF00126">
    <property type="entry name" value="HTH_1"/>
    <property type="match status" value="1"/>
</dbReference>
<evidence type="ECO:0000256" key="3">
    <source>
        <dbReference type="ARBA" id="ARBA00023125"/>
    </source>
</evidence>
<dbReference type="InterPro" id="IPR058163">
    <property type="entry name" value="LysR-type_TF_proteobact-type"/>
</dbReference>
<proteinExistence type="inferred from homology"/>
<evidence type="ECO:0000313" key="7">
    <source>
        <dbReference type="Proteomes" id="UP001069802"/>
    </source>
</evidence>
<dbReference type="Gene3D" id="1.10.10.10">
    <property type="entry name" value="Winged helix-like DNA-binding domain superfamily/Winged helix DNA-binding domain"/>
    <property type="match status" value="1"/>
</dbReference>
<name>A0ABT4LLX6_9PROT</name>
<dbReference type="InterPro" id="IPR005119">
    <property type="entry name" value="LysR_subst-bd"/>
</dbReference>
<evidence type="ECO:0000256" key="1">
    <source>
        <dbReference type="ARBA" id="ARBA00009437"/>
    </source>
</evidence>
<organism evidence="6 7">
    <name type="scientific">Kiloniella laminariae</name>
    <dbReference type="NCBI Taxonomy" id="454162"/>
    <lineage>
        <taxon>Bacteria</taxon>
        <taxon>Pseudomonadati</taxon>
        <taxon>Pseudomonadota</taxon>
        <taxon>Alphaproteobacteria</taxon>
        <taxon>Rhodospirillales</taxon>
        <taxon>Kiloniellaceae</taxon>
        <taxon>Kiloniella</taxon>
    </lineage>
</organism>
<dbReference type="InterPro" id="IPR000847">
    <property type="entry name" value="LysR_HTH_N"/>
</dbReference>
<keyword evidence="7" id="KW-1185">Reference proteome</keyword>
<keyword evidence="3" id="KW-0238">DNA-binding</keyword>
<dbReference type="Gene3D" id="3.40.190.290">
    <property type="match status" value="1"/>
</dbReference>
<evidence type="ECO:0000313" key="6">
    <source>
        <dbReference type="EMBL" id="MCZ4282130.1"/>
    </source>
</evidence>
<dbReference type="PROSITE" id="PS50931">
    <property type="entry name" value="HTH_LYSR"/>
    <property type="match status" value="1"/>
</dbReference>
<dbReference type="RefSeq" id="WP_269424276.1">
    <property type="nucleotide sequence ID" value="NZ_JAPWGY010000005.1"/>
</dbReference>
<gene>
    <name evidence="6" type="ORF">O4H49_15180</name>
</gene>
<dbReference type="CDD" id="cd08422">
    <property type="entry name" value="PBP2_CrgA_like"/>
    <property type="match status" value="1"/>
</dbReference>
<dbReference type="PANTHER" id="PTHR30537:SF5">
    <property type="entry name" value="HTH-TYPE TRANSCRIPTIONAL ACTIVATOR TTDR-RELATED"/>
    <property type="match status" value="1"/>
</dbReference>
<dbReference type="SUPFAM" id="SSF53850">
    <property type="entry name" value="Periplasmic binding protein-like II"/>
    <property type="match status" value="1"/>
</dbReference>
<evidence type="ECO:0000259" key="5">
    <source>
        <dbReference type="PROSITE" id="PS50931"/>
    </source>
</evidence>
<dbReference type="PRINTS" id="PR00039">
    <property type="entry name" value="HTHLYSR"/>
</dbReference>
<dbReference type="EMBL" id="JAPWGY010000005">
    <property type="protein sequence ID" value="MCZ4282130.1"/>
    <property type="molecule type" value="Genomic_DNA"/>
</dbReference>
<dbReference type="PANTHER" id="PTHR30537">
    <property type="entry name" value="HTH-TYPE TRANSCRIPTIONAL REGULATOR"/>
    <property type="match status" value="1"/>
</dbReference>
<comment type="similarity">
    <text evidence="1">Belongs to the LysR transcriptional regulatory family.</text>
</comment>